<accession>A0A9D9EPP2</accession>
<dbReference type="PANTHER" id="PTHR35024">
    <property type="entry name" value="HYPOTHETICAL CYTOSOLIC PROTEIN"/>
    <property type="match status" value="1"/>
</dbReference>
<reference evidence="2" key="1">
    <citation type="submission" date="2020-10" db="EMBL/GenBank/DDBJ databases">
        <authorList>
            <person name="Gilroy R."/>
        </authorList>
    </citation>
    <scope>NUCLEOTIDE SEQUENCE</scope>
    <source>
        <strain evidence="2">B1-20833</strain>
    </source>
</reference>
<dbReference type="Proteomes" id="UP000823661">
    <property type="component" value="Unassembled WGS sequence"/>
</dbReference>
<dbReference type="Pfam" id="PF04519">
    <property type="entry name" value="Bactofilin"/>
    <property type="match status" value="1"/>
</dbReference>
<reference evidence="2" key="2">
    <citation type="journal article" date="2021" name="PeerJ">
        <title>Extensive microbial diversity within the chicken gut microbiome revealed by metagenomics and culture.</title>
        <authorList>
            <person name="Gilroy R."/>
            <person name="Ravi A."/>
            <person name="Getino M."/>
            <person name="Pursley I."/>
            <person name="Horton D.L."/>
            <person name="Alikhan N.F."/>
            <person name="Baker D."/>
            <person name="Gharbi K."/>
            <person name="Hall N."/>
            <person name="Watson M."/>
            <person name="Adriaenssens E.M."/>
            <person name="Foster-Nyarko E."/>
            <person name="Jarju S."/>
            <person name="Secka A."/>
            <person name="Antonio M."/>
            <person name="Oren A."/>
            <person name="Chaudhuri R.R."/>
            <person name="La Ragione R."/>
            <person name="Hildebrand F."/>
            <person name="Pallen M.J."/>
        </authorList>
    </citation>
    <scope>NUCLEOTIDE SEQUENCE</scope>
    <source>
        <strain evidence="2">B1-20833</strain>
    </source>
</reference>
<comment type="similarity">
    <text evidence="1">Belongs to the bactofilin family.</text>
</comment>
<name>A0A9D9EPP2_9BACT</name>
<dbReference type="InterPro" id="IPR007607">
    <property type="entry name" value="BacA/B"/>
</dbReference>
<sequence length="146" mass="15772">MAKVEQTVNVNSVSRISAGTFFKGEISSPYDLRVDGGFEGKLYSKGRVVVGESAKVGGEMICDNVDLWGAVKGDLYVKDTLSLKSGCTMEGSINVRKLIVELGASFNGTCKMITEEEFDKVVASEELAKVLNAGQNRTDQQARPKK</sequence>
<organism evidence="2 3">
    <name type="scientific">Candidatus Cryptobacteroides intestinavium</name>
    <dbReference type="NCBI Taxonomy" id="2840766"/>
    <lineage>
        <taxon>Bacteria</taxon>
        <taxon>Pseudomonadati</taxon>
        <taxon>Bacteroidota</taxon>
        <taxon>Bacteroidia</taxon>
        <taxon>Bacteroidales</taxon>
        <taxon>Candidatus Cryptobacteroides</taxon>
    </lineage>
</organism>
<comment type="caution">
    <text evidence="2">The sequence shown here is derived from an EMBL/GenBank/DDBJ whole genome shotgun (WGS) entry which is preliminary data.</text>
</comment>
<dbReference type="EMBL" id="JADIMI010000008">
    <property type="protein sequence ID" value="MBO8451378.1"/>
    <property type="molecule type" value="Genomic_DNA"/>
</dbReference>
<evidence type="ECO:0000256" key="1">
    <source>
        <dbReference type="ARBA" id="ARBA00044755"/>
    </source>
</evidence>
<evidence type="ECO:0000313" key="2">
    <source>
        <dbReference type="EMBL" id="MBO8451378.1"/>
    </source>
</evidence>
<dbReference type="PANTHER" id="PTHR35024:SF4">
    <property type="entry name" value="POLYMER-FORMING CYTOSKELETAL PROTEIN"/>
    <property type="match status" value="1"/>
</dbReference>
<dbReference type="AlphaFoldDB" id="A0A9D9EPP2"/>
<evidence type="ECO:0000313" key="3">
    <source>
        <dbReference type="Proteomes" id="UP000823661"/>
    </source>
</evidence>
<proteinExistence type="inferred from homology"/>
<protein>
    <submittedName>
        <fullName evidence="2">Polymer-forming cytoskeletal protein</fullName>
    </submittedName>
</protein>
<gene>
    <name evidence="2" type="ORF">IAC06_00640</name>
</gene>